<evidence type="ECO:0000256" key="1">
    <source>
        <dbReference type="ARBA" id="ARBA00001971"/>
    </source>
</evidence>
<evidence type="ECO:0000313" key="16">
    <source>
        <dbReference type="RefSeq" id="XP_033349782.1"/>
    </source>
</evidence>
<dbReference type="FunFam" id="1.10.630.10:FF:000042">
    <property type="entry name" value="Cytochrome P450"/>
    <property type="match status" value="2"/>
</dbReference>
<evidence type="ECO:0000256" key="5">
    <source>
        <dbReference type="ARBA" id="ARBA00022617"/>
    </source>
</evidence>
<comment type="subcellular location">
    <subcellularLocation>
        <location evidence="3">Endoplasmic reticulum membrane</location>
        <topology evidence="3">Peripheral membrane protein</topology>
    </subcellularLocation>
    <subcellularLocation>
        <location evidence="2">Microsome membrane</location>
        <topology evidence="2">Peripheral membrane protein</topology>
    </subcellularLocation>
</comment>
<keyword evidence="15" id="KW-1185">Reference proteome</keyword>
<evidence type="ECO:0000256" key="8">
    <source>
        <dbReference type="ARBA" id="ARBA00022848"/>
    </source>
</evidence>
<keyword evidence="6 13" id="KW-0479">Metal-binding</keyword>
<reference evidence="16" key="1">
    <citation type="submission" date="2025-08" db="UniProtKB">
        <authorList>
            <consortium name="RefSeq"/>
        </authorList>
    </citation>
    <scope>IDENTIFICATION</scope>
    <source>
        <tissue evidence="16">Muscle</tissue>
    </source>
</reference>
<dbReference type="GO" id="GO:0016705">
    <property type="term" value="F:oxidoreductase activity, acting on paired donors, with incorporation or reduction of molecular oxygen"/>
    <property type="evidence" value="ECO:0007669"/>
    <property type="project" value="InterPro"/>
</dbReference>
<evidence type="ECO:0000256" key="4">
    <source>
        <dbReference type="ARBA" id="ARBA00010617"/>
    </source>
</evidence>
<evidence type="ECO:0000256" key="14">
    <source>
        <dbReference type="SAM" id="Phobius"/>
    </source>
</evidence>
<keyword evidence="8" id="KW-0492">Microsome</keyword>
<dbReference type="GO" id="GO:0004497">
    <property type="term" value="F:monooxygenase activity"/>
    <property type="evidence" value="ECO:0007669"/>
    <property type="project" value="UniProtKB-KW"/>
</dbReference>
<keyword evidence="14" id="KW-0812">Transmembrane</keyword>
<evidence type="ECO:0000313" key="15">
    <source>
        <dbReference type="Proteomes" id="UP000504631"/>
    </source>
</evidence>
<dbReference type="PANTHER" id="PTHR24292">
    <property type="entry name" value="CYTOCHROME P450"/>
    <property type="match status" value="1"/>
</dbReference>
<dbReference type="PRINTS" id="PR00385">
    <property type="entry name" value="P450"/>
</dbReference>
<evidence type="ECO:0000256" key="10">
    <source>
        <dbReference type="ARBA" id="ARBA00023004"/>
    </source>
</evidence>
<organism evidence="15 16">
    <name type="scientific">Bombus vosnesenskii</name>
    <dbReference type="NCBI Taxonomy" id="207650"/>
    <lineage>
        <taxon>Eukaryota</taxon>
        <taxon>Metazoa</taxon>
        <taxon>Ecdysozoa</taxon>
        <taxon>Arthropoda</taxon>
        <taxon>Hexapoda</taxon>
        <taxon>Insecta</taxon>
        <taxon>Pterygota</taxon>
        <taxon>Neoptera</taxon>
        <taxon>Endopterygota</taxon>
        <taxon>Hymenoptera</taxon>
        <taxon>Apocrita</taxon>
        <taxon>Aculeata</taxon>
        <taxon>Apoidea</taxon>
        <taxon>Anthophila</taxon>
        <taxon>Apidae</taxon>
        <taxon>Bombus</taxon>
        <taxon>Pyrobombus</taxon>
    </lineage>
</organism>
<evidence type="ECO:0000256" key="12">
    <source>
        <dbReference type="ARBA" id="ARBA00023136"/>
    </source>
</evidence>
<dbReference type="Pfam" id="PF00067">
    <property type="entry name" value="p450"/>
    <property type="match status" value="2"/>
</dbReference>
<dbReference type="InterPro" id="IPR017972">
    <property type="entry name" value="Cyt_P450_CS"/>
</dbReference>
<evidence type="ECO:0000256" key="9">
    <source>
        <dbReference type="ARBA" id="ARBA00023002"/>
    </source>
</evidence>
<dbReference type="SUPFAM" id="SSF48264">
    <property type="entry name" value="Cytochrome P450"/>
    <property type="match status" value="2"/>
</dbReference>
<dbReference type="KEGG" id="bvk:117233522"/>
<dbReference type="PROSITE" id="PS00086">
    <property type="entry name" value="CYTOCHROME_P450"/>
    <property type="match status" value="2"/>
</dbReference>
<dbReference type="InterPro" id="IPR050476">
    <property type="entry name" value="Insect_CytP450_Detox"/>
</dbReference>
<keyword evidence="11" id="KW-0503">Monooxygenase</keyword>
<keyword evidence="5 13" id="KW-0349">Heme</keyword>
<gene>
    <name evidence="16" type="primary">LOC117233522</name>
</gene>
<accession>A0A6J3K9L1</accession>
<evidence type="ECO:0000256" key="3">
    <source>
        <dbReference type="ARBA" id="ARBA00004406"/>
    </source>
</evidence>
<keyword evidence="12 14" id="KW-0472">Membrane</keyword>
<evidence type="ECO:0000256" key="7">
    <source>
        <dbReference type="ARBA" id="ARBA00022824"/>
    </source>
</evidence>
<evidence type="ECO:0000256" key="6">
    <source>
        <dbReference type="ARBA" id="ARBA00022723"/>
    </source>
</evidence>
<feature type="transmembrane region" description="Helical" evidence="14">
    <location>
        <begin position="549"/>
        <end position="567"/>
    </location>
</feature>
<dbReference type="GeneID" id="117233522"/>
<feature type="transmembrane region" description="Helical" evidence="14">
    <location>
        <begin position="6"/>
        <end position="21"/>
    </location>
</feature>
<dbReference type="AlphaFoldDB" id="A0A6J3K9L1"/>
<evidence type="ECO:0000256" key="13">
    <source>
        <dbReference type="PIRSR" id="PIRSR602401-1"/>
    </source>
</evidence>
<feature type="binding site" description="axial binding residue" evidence="13">
    <location>
        <position position="990"/>
    </location>
    <ligand>
        <name>heme</name>
        <dbReference type="ChEBI" id="CHEBI:30413"/>
    </ligand>
    <ligandPart>
        <name>Fe</name>
        <dbReference type="ChEBI" id="CHEBI:18248"/>
    </ligandPart>
</feature>
<dbReference type="RefSeq" id="XP_033349782.1">
    <property type="nucleotide sequence ID" value="XM_033493891.1"/>
</dbReference>
<dbReference type="PANTHER" id="PTHR24292:SF54">
    <property type="entry name" value="CYP9F3-RELATED"/>
    <property type="match status" value="1"/>
</dbReference>
<dbReference type="Proteomes" id="UP000504631">
    <property type="component" value="Unplaced"/>
</dbReference>
<dbReference type="InterPro" id="IPR001128">
    <property type="entry name" value="Cyt_P450"/>
</dbReference>
<dbReference type="Gene3D" id="1.10.630.10">
    <property type="entry name" value="Cytochrome P450"/>
    <property type="match status" value="2"/>
</dbReference>
<keyword evidence="10 13" id="KW-0408">Iron</keyword>
<comment type="cofactor">
    <cofactor evidence="1 13">
        <name>heme</name>
        <dbReference type="ChEBI" id="CHEBI:30413"/>
    </cofactor>
</comment>
<evidence type="ECO:0000256" key="11">
    <source>
        <dbReference type="ARBA" id="ARBA00023033"/>
    </source>
</evidence>
<sequence length="1045" mass="120370">MDYFQLLLGIAAIFLAIYFYYNSVYDTWKNRGVPGPKPSIFVGNFVDILLKRQAVATIVKNLYNEYKSEPVFGIYEGTSPILVINDLDLIKDVLIRDFSLFVDRGFKVLEKIEPLSQHLFLLEAKRWRPLRAKLSPIFTSGKLKEMFPLITECAGNLEKYLDNIVAKGVPVVECRDLAAKFTTDVIGSCAFGISTNALEDENSEFRRMGKQIFTPNLKQTIRESCRRLAPFLFSVVGYFLRMTEINNFFINLVRDTMEYRKTNNIARPDFIYQLMQLKEHPEKMENVELTDSLIAAQAFVFFIAGFETSSSTIAHALYELAQNQEIQDKLRQEIRDEYDKDGGTLTYEGIKGMKYLDKVFKETLRKYPILTVLNRQAMENYTFKGTKITIPKGTIVWVPVYGIQHDSNIYSDPEKFDPERFNEDAVAARHPMSYLSFGDGPRNCIGARFANYQSKVGLATILHNHKVDVCEKTKIPYEPDKEAFLLTLAGGVNLKITKAQFGIGVPKLFFSALVYLLQDICHNGISLVTSHYSHLTEDTRKKISFDMDYFQLLCGISILLLAIYYHYSSCYNFWKSRNIPGSKPIIFFGNFLGVLLKRESMADWMKRLYDQYKNEPAFGIYVGTSPLLMLNNLDMIKDILIKDFSLFADRGFKIYDEKIEPIQQNLIMLEAERWRPLRAKLSPVFTSGKLKEMFPLITECAEKLEKHLEKLAQKDEPVECREFTAKFGIDSIGSCVFGLNMNALEDKNSEFLRMSKQIFAVNAKQIIRDFCREFTPFLYKIIGSYLQPKEVNDFFVNLFIDTVKYRMDNNIVRPDFVHLLMELKKHPDRVNNIELTDALLASQTFAFFVGGFETSSSTMSHALYELAQNLEIQDKLREEIRDVYDKSNGVLTYADIKRMKYLDKVLKETLRKYPPLPMLNRQAMENYTFRDTNISIPKGTDIFIPIYAIQNDSNVYPDPEKFDPERFNEDAVAARHPMSYLSFGDGPRNCIGARFAQYQSKVGLATILRNYRVDVCEKTKIPFENDIHAFISTLKGGVYLKIAKA</sequence>
<proteinExistence type="inferred from homology"/>
<keyword evidence="14" id="KW-1133">Transmembrane helix</keyword>
<name>A0A6J3K9L1_9HYME</name>
<dbReference type="GO" id="GO:0020037">
    <property type="term" value="F:heme binding"/>
    <property type="evidence" value="ECO:0007669"/>
    <property type="project" value="InterPro"/>
</dbReference>
<evidence type="ECO:0000256" key="2">
    <source>
        <dbReference type="ARBA" id="ARBA00004174"/>
    </source>
</evidence>
<keyword evidence="7" id="KW-0256">Endoplasmic reticulum</keyword>
<comment type="similarity">
    <text evidence="4">Belongs to the cytochrome P450 family.</text>
</comment>
<dbReference type="GO" id="GO:0005789">
    <property type="term" value="C:endoplasmic reticulum membrane"/>
    <property type="evidence" value="ECO:0007669"/>
    <property type="project" value="UniProtKB-SubCell"/>
</dbReference>
<dbReference type="InterPro" id="IPR002401">
    <property type="entry name" value="Cyt_P450_E_grp-I"/>
</dbReference>
<dbReference type="GO" id="GO:0005506">
    <property type="term" value="F:iron ion binding"/>
    <property type="evidence" value="ECO:0007669"/>
    <property type="project" value="InterPro"/>
</dbReference>
<dbReference type="CDD" id="cd11056">
    <property type="entry name" value="CYP6-like"/>
    <property type="match status" value="2"/>
</dbReference>
<dbReference type="PRINTS" id="PR00463">
    <property type="entry name" value="EP450I"/>
</dbReference>
<keyword evidence="9" id="KW-0560">Oxidoreductase</keyword>
<dbReference type="InterPro" id="IPR036396">
    <property type="entry name" value="Cyt_P450_sf"/>
</dbReference>
<protein>
    <submittedName>
        <fullName evidence="16">Uncharacterized protein LOC117233522</fullName>
    </submittedName>
</protein>